<accession>T1FE27</accession>
<dbReference type="FunCoup" id="T1FE27">
    <property type="interactions" value="108"/>
</dbReference>
<evidence type="ECO:0000256" key="3">
    <source>
        <dbReference type="SAM" id="SignalP"/>
    </source>
</evidence>
<sequence length="722" mass="80241">MATSRVMTSSLIFLGTICLQALHAQDSANLATISAPAVGDPTNFPNPKFYEKSTKYCYGAGSNYWKTFDGAEFIFEGCCSYTLLQDSKRWISLKNLQCGFAGRAKEFTIKPDGAHTIVATCSNITVNDEAVQVNNLNLGYAKGAVRINKFGEYYVLRYGTLTMGWDCDGSWFIELDEPINFDNSTNPFKGMCGNYDGVAKNDLLINGEDVGVLKFGDSHSFNFEQCPKPEDPPKCSNNVILLEAKEVCSSFTKSPFSECHNKVSYESFYSRCINDYCLAAEQLPGQQHVSNDVACNIFAQYSFLCGKEQFWFNWRTEAFCTKQCANPIMKFVEDFSECTPSCLNVDSTETCIAKNKYPACTCSNGYLSDGDSCYLPMDCPCTFRGQTYAAGEYVQTDCEKCFCTFGKLECTHYNLAKTCSIYGFEHVTTFDGYDYSFKTPVDQYTLVQSTIERGEPGYLHISFENLNAGSPEFFYTRPTSLKIEFSSNPSQNVILVAEVKKHKFVVSINDVVKDFTKESSCQENNVTVALIRDNALIINGDGFQVRMMSGGDLFVRLGLNYMSKTNGLCGNYNGKEDDEFMSKDGIVETKESFLKSFSGSHKCFNTSKTDPCTSNTAVAASGKLQEKCNLLTDPTVLGAPCAGARFNKQNKDYYYEACLEDLCVEINAPDLGGDAPLPSVCHYIEAKALYCLKNGISVFGWPNKTIATTFCRELFQFSQSCL</sequence>
<dbReference type="STRING" id="6412.T1FE27"/>
<dbReference type="PROSITE" id="PS51233">
    <property type="entry name" value="VWFD"/>
    <property type="match status" value="2"/>
</dbReference>
<evidence type="ECO:0000313" key="5">
    <source>
        <dbReference type="EMBL" id="ESN95839.1"/>
    </source>
</evidence>
<dbReference type="EnsemblMetazoa" id="HelroT179029">
    <property type="protein sequence ID" value="HelroP179029"/>
    <property type="gene ID" value="HelroG179029"/>
</dbReference>
<dbReference type="HOGENOM" id="CLU_000076_2_0_1"/>
<feature type="chain" id="PRO_5010980522" description="VWFD domain-containing protein" evidence="3">
    <location>
        <begin position="25"/>
        <end position="722"/>
    </location>
</feature>
<dbReference type="Pfam" id="PF00094">
    <property type="entry name" value="VWD"/>
    <property type="match status" value="2"/>
</dbReference>
<evidence type="ECO:0000313" key="7">
    <source>
        <dbReference type="Proteomes" id="UP000015101"/>
    </source>
</evidence>
<dbReference type="PANTHER" id="PTHR11339">
    <property type="entry name" value="EXTRACELLULAR MATRIX GLYCOPROTEIN RELATED"/>
    <property type="match status" value="1"/>
</dbReference>
<reference evidence="5 7" key="2">
    <citation type="journal article" date="2013" name="Nature">
        <title>Insights into bilaterian evolution from three spiralian genomes.</title>
        <authorList>
            <person name="Simakov O."/>
            <person name="Marletaz F."/>
            <person name="Cho S.J."/>
            <person name="Edsinger-Gonzales E."/>
            <person name="Havlak P."/>
            <person name="Hellsten U."/>
            <person name="Kuo D.H."/>
            <person name="Larsson T."/>
            <person name="Lv J."/>
            <person name="Arendt D."/>
            <person name="Savage R."/>
            <person name="Osoegawa K."/>
            <person name="de Jong P."/>
            <person name="Grimwood J."/>
            <person name="Chapman J.A."/>
            <person name="Shapiro H."/>
            <person name="Aerts A."/>
            <person name="Otillar R.P."/>
            <person name="Terry A.Y."/>
            <person name="Boore J.L."/>
            <person name="Grigoriev I.V."/>
            <person name="Lindberg D.R."/>
            <person name="Seaver E.C."/>
            <person name="Weisblat D.A."/>
            <person name="Putnam N.H."/>
            <person name="Rokhsar D.S."/>
        </authorList>
    </citation>
    <scope>NUCLEOTIDE SEQUENCE</scope>
</reference>
<reference evidence="7" key="1">
    <citation type="submission" date="2012-12" db="EMBL/GenBank/DDBJ databases">
        <authorList>
            <person name="Hellsten U."/>
            <person name="Grimwood J."/>
            <person name="Chapman J.A."/>
            <person name="Shapiro H."/>
            <person name="Aerts A."/>
            <person name="Otillar R.P."/>
            <person name="Terry A.Y."/>
            <person name="Boore J.L."/>
            <person name="Simakov O."/>
            <person name="Marletaz F."/>
            <person name="Cho S.-J."/>
            <person name="Edsinger-Gonzales E."/>
            <person name="Havlak P."/>
            <person name="Kuo D.-H."/>
            <person name="Larsson T."/>
            <person name="Lv J."/>
            <person name="Arendt D."/>
            <person name="Savage R."/>
            <person name="Osoegawa K."/>
            <person name="de Jong P."/>
            <person name="Lindberg D.R."/>
            <person name="Seaver E.C."/>
            <person name="Weisblat D.A."/>
            <person name="Putnam N.H."/>
            <person name="Grigoriev I.V."/>
            <person name="Rokhsar D.S."/>
        </authorList>
    </citation>
    <scope>NUCLEOTIDE SEQUENCE</scope>
</reference>
<dbReference type="OMA" id="ECESCIC"/>
<keyword evidence="1" id="KW-1015">Disulfide bond</keyword>
<evidence type="ECO:0000259" key="4">
    <source>
        <dbReference type="PROSITE" id="PS51233"/>
    </source>
</evidence>
<dbReference type="RefSeq" id="XP_009026131.1">
    <property type="nucleotide sequence ID" value="XM_009027883.1"/>
</dbReference>
<protein>
    <recommendedName>
        <fullName evidence="4">VWFD domain-containing protein</fullName>
    </recommendedName>
</protein>
<dbReference type="EMBL" id="KB097502">
    <property type="protein sequence ID" value="ESN95839.1"/>
    <property type="molecule type" value="Genomic_DNA"/>
</dbReference>
<feature type="signal peptide" evidence="3">
    <location>
        <begin position="1"/>
        <end position="24"/>
    </location>
</feature>
<dbReference type="SMART" id="SM00216">
    <property type="entry name" value="VWD"/>
    <property type="match status" value="2"/>
</dbReference>
<dbReference type="KEGG" id="hro:HELRODRAFT_179029"/>
<dbReference type="OrthoDB" id="6095958at2759"/>
<dbReference type="Pfam" id="PF08742">
    <property type="entry name" value="C8"/>
    <property type="match status" value="1"/>
</dbReference>
<evidence type="ECO:0000256" key="1">
    <source>
        <dbReference type="ARBA" id="ARBA00023157"/>
    </source>
</evidence>
<dbReference type="InterPro" id="IPR050780">
    <property type="entry name" value="Mucin_vWF_Thrombospondin_sf"/>
</dbReference>
<dbReference type="SMART" id="SM00832">
    <property type="entry name" value="C8"/>
    <property type="match status" value="1"/>
</dbReference>
<dbReference type="InterPro" id="IPR001846">
    <property type="entry name" value="VWF_type-D"/>
</dbReference>
<organism evidence="6 7">
    <name type="scientific">Helobdella robusta</name>
    <name type="common">Californian leech</name>
    <dbReference type="NCBI Taxonomy" id="6412"/>
    <lineage>
        <taxon>Eukaryota</taxon>
        <taxon>Metazoa</taxon>
        <taxon>Spiralia</taxon>
        <taxon>Lophotrochozoa</taxon>
        <taxon>Annelida</taxon>
        <taxon>Clitellata</taxon>
        <taxon>Hirudinea</taxon>
        <taxon>Rhynchobdellida</taxon>
        <taxon>Glossiphoniidae</taxon>
        <taxon>Helobdella</taxon>
    </lineage>
</organism>
<evidence type="ECO:0000313" key="6">
    <source>
        <dbReference type="EnsemblMetazoa" id="HelroP179029"/>
    </source>
</evidence>
<dbReference type="InParanoid" id="T1FE27"/>
<gene>
    <name evidence="6" type="primary">20207076</name>
    <name evidence="5" type="ORF">HELRODRAFT_179029</name>
</gene>
<evidence type="ECO:0000256" key="2">
    <source>
        <dbReference type="ARBA" id="ARBA00023180"/>
    </source>
</evidence>
<proteinExistence type="predicted"/>
<dbReference type="EMBL" id="AMQM01006709">
    <property type="status" value="NOT_ANNOTATED_CDS"/>
    <property type="molecule type" value="Genomic_DNA"/>
</dbReference>
<name>T1FE27_HELRO</name>
<dbReference type="eggNOG" id="KOG1216">
    <property type="taxonomic scope" value="Eukaryota"/>
</dbReference>
<keyword evidence="2" id="KW-0325">Glycoprotein</keyword>
<dbReference type="CTD" id="20207076"/>
<dbReference type="GeneID" id="20207076"/>
<keyword evidence="3" id="KW-0732">Signal</keyword>
<reference evidence="6" key="3">
    <citation type="submission" date="2015-06" db="UniProtKB">
        <authorList>
            <consortium name="EnsemblMetazoa"/>
        </authorList>
    </citation>
    <scope>IDENTIFICATION</scope>
</reference>
<feature type="domain" description="VWFD" evidence="4">
    <location>
        <begin position="417"/>
        <end position="613"/>
    </location>
</feature>
<dbReference type="PANTHER" id="PTHR11339:SF402">
    <property type="entry name" value="VWFD DOMAIN-CONTAINING PROTEIN"/>
    <property type="match status" value="1"/>
</dbReference>
<keyword evidence="7" id="KW-1185">Reference proteome</keyword>
<dbReference type="Proteomes" id="UP000015101">
    <property type="component" value="Unassembled WGS sequence"/>
</dbReference>
<feature type="domain" description="VWFD" evidence="4">
    <location>
        <begin position="55"/>
        <end position="227"/>
    </location>
</feature>
<dbReference type="AlphaFoldDB" id="T1FE27"/>
<dbReference type="InterPro" id="IPR014853">
    <property type="entry name" value="VWF/SSPO/ZAN-like_Cys-rich_dom"/>
</dbReference>